<accession>I2GZL1</accession>
<sequence length="210" mass="24515">MSVSKNSKSIIHSVLKQVRDQKPKPIINVLRSECFDKNEIQQLNISNYHRSEAGSGKSFDSLTWDNSQEYSELLVPLRHPESLRHTGMIWSISRSNGLKKFNENTYAEMLLSFEKYFLTLAKYHQCSPIPTHLKDLKLLFELESRTAILNDVAKNVSVKFIQNYLYLFNYKKLYPLDDTRRLITFNNAKECREMFLSLNGSAINMMPLRI</sequence>
<proteinExistence type="predicted"/>
<name>I2GZL1_HENB6</name>
<dbReference type="EMBL" id="HE806317">
    <property type="protein sequence ID" value="CCH59563.1"/>
    <property type="molecule type" value="Genomic_DNA"/>
</dbReference>
<dbReference type="Proteomes" id="UP000002866">
    <property type="component" value="Chromosome 2"/>
</dbReference>
<reference evidence="1 2" key="1">
    <citation type="journal article" date="2011" name="Proc. Natl. Acad. Sci. U.S.A.">
        <title>Evolutionary erosion of yeast sex chromosomes by mating-type switching accidents.</title>
        <authorList>
            <person name="Gordon J.L."/>
            <person name="Armisen D."/>
            <person name="Proux-Wera E."/>
            <person name="Oheigeartaigh S.S."/>
            <person name="Byrne K.P."/>
            <person name="Wolfe K.H."/>
        </authorList>
    </citation>
    <scope>NUCLEOTIDE SEQUENCE [LARGE SCALE GENOMIC DNA]</scope>
    <source>
        <strain evidence="2">ATCC 34711 / CBS 6284 / DSM 70876 / NBRC 10599 / NRRL Y-10934 / UCD 77-7</strain>
    </source>
</reference>
<organism evidence="1 2">
    <name type="scientific">Henningerozyma blattae (strain ATCC 34711 / CBS 6284 / DSM 70876 / NBRC 10599 / NRRL Y-10934 / UCD 77-7)</name>
    <name type="common">Yeast</name>
    <name type="synonym">Tetrapisispora blattae</name>
    <dbReference type="NCBI Taxonomy" id="1071380"/>
    <lineage>
        <taxon>Eukaryota</taxon>
        <taxon>Fungi</taxon>
        <taxon>Dikarya</taxon>
        <taxon>Ascomycota</taxon>
        <taxon>Saccharomycotina</taxon>
        <taxon>Saccharomycetes</taxon>
        <taxon>Saccharomycetales</taxon>
        <taxon>Saccharomycetaceae</taxon>
        <taxon>Henningerozyma</taxon>
    </lineage>
</organism>
<evidence type="ECO:0000313" key="2">
    <source>
        <dbReference type="Proteomes" id="UP000002866"/>
    </source>
</evidence>
<dbReference type="InParanoid" id="I2GZL1"/>
<dbReference type="KEGG" id="tbl:TBLA_0B07450"/>
<dbReference type="HOGENOM" id="CLU_1310829_0_0_1"/>
<keyword evidence="2" id="KW-1185">Reference proteome</keyword>
<gene>
    <name evidence="1" type="primary">TBLA0B07450</name>
    <name evidence="1" type="ORF">TBLA_0B07450</name>
</gene>
<evidence type="ECO:0000313" key="1">
    <source>
        <dbReference type="EMBL" id="CCH59563.1"/>
    </source>
</evidence>
<protein>
    <submittedName>
        <fullName evidence="1">Uncharacterized protein</fullName>
    </submittedName>
</protein>
<dbReference type="RefSeq" id="XP_004179082.1">
    <property type="nucleotide sequence ID" value="XM_004179034.1"/>
</dbReference>
<dbReference type="AlphaFoldDB" id="I2GZL1"/>
<dbReference type="GeneID" id="14493847"/>